<dbReference type="InterPro" id="IPR027806">
    <property type="entry name" value="HARBI1_dom"/>
</dbReference>
<gene>
    <name evidence="4" type="ORF">KYY02_29570</name>
</gene>
<accession>A0ABV4J6Z9</accession>
<evidence type="ECO:0000256" key="1">
    <source>
        <dbReference type="ARBA" id="ARBA00001968"/>
    </source>
</evidence>
<keyword evidence="5" id="KW-1185">Reference proteome</keyword>
<evidence type="ECO:0000313" key="4">
    <source>
        <dbReference type="EMBL" id="MEZ3182659.1"/>
    </source>
</evidence>
<feature type="domain" description="DDE Tnp4" evidence="3">
    <location>
        <begin position="6"/>
        <end position="124"/>
    </location>
</feature>
<dbReference type="Proteomes" id="UP001567537">
    <property type="component" value="Unassembled WGS sequence"/>
</dbReference>
<evidence type="ECO:0000259" key="3">
    <source>
        <dbReference type="Pfam" id="PF13359"/>
    </source>
</evidence>
<evidence type="ECO:0000256" key="2">
    <source>
        <dbReference type="ARBA" id="ARBA00022723"/>
    </source>
</evidence>
<reference evidence="4 5" key="1">
    <citation type="journal article" date="2021" name="Res Sq">
        <title>Streptomyces Pimoensis sp. nov., Isolated From the Taklimakan Desert in Xinjiang, China.</title>
        <authorList>
            <person name="Zhang P."/>
            <person name="Luo X."/>
            <person name="Luo X."/>
            <person name="Liu Z."/>
            <person name="Xia Z."/>
            <person name="Wan C."/>
            <person name="zhang L."/>
        </authorList>
    </citation>
    <scope>NUCLEOTIDE SEQUENCE [LARGE SCALE GENOMIC DNA]</scope>
    <source>
        <strain evidence="4 5">TRM75549</strain>
    </source>
</reference>
<name>A0ABV4J6Z9_9ACTN</name>
<dbReference type="EMBL" id="JAHWZY010000048">
    <property type="protein sequence ID" value="MEZ3182659.1"/>
    <property type="molecule type" value="Genomic_DNA"/>
</dbReference>
<keyword evidence="2" id="KW-0479">Metal-binding</keyword>
<evidence type="ECO:0000313" key="5">
    <source>
        <dbReference type="Proteomes" id="UP001567537"/>
    </source>
</evidence>
<proteinExistence type="predicted"/>
<comment type="caution">
    <text evidence="4">The sequence shown here is derived from an EMBL/GenBank/DDBJ whole genome shotgun (WGS) entry which is preliminary data.</text>
</comment>
<protein>
    <recommendedName>
        <fullName evidence="3">DDE Tnp4 domain-containing protein</fullName>
    </recommendedName>
</protein>
<organism evidence="4 5">
    <name type="scientific">Streptomyces pimonensis</name>
    <dbReference type="NCBI Taxonomy" id="2860288"/>
    <lineage>
        <taxon>Bacteria</taxon>
        <taxon>Bacillati</taxon>
        <taxon>Actinomycetota</taxon>
        <taxon>Actinomycetes</taxon>
        <taxon>Kitasatosporales</taxon>
        <taxon>Streptomycetaceae</taxon>
        <taxon>Streptomyces</taxon>
    </lineage>
</organism>
<sequence length="165" mass="18015">MLQPPIDRVAADRPFCSGKHHGHGMNVQVPTGPFGKLIRVSPALAGAVHDIGAARSHGLLDALDTGGIRCWADTVCQGSGPAVRVPFRGRRNKLSAGKKAVNRAHVKIRALGEQAMATLKSWRLPRKLRCGTTRVHRPGQGRPHPGADRLDLRRKPHCLLYSWRV</sequence>
<comment type="cofactor">
    <cofactor evidence="1">
        <name>a divalent metal cation</name>
        <dbReference type="ChEBI" id="CHEBI:60240"/>
    </cofactor>
</comment>
<dbReference type="Pfam" id="PF13359">
    <property type="entry name" value="DDE_Tnp_4"/>
    <property type="match status" value="1"/>
</dbReference>